<dbReference type="SMART" id="SM00487">
    <property type="entry name" value="DEXDc"/>
    <property type="match status" value="1"/>
</dbReference>
<evidence type="ECO:0000256" key="4">
    <source>
        <dbReference type="ARBA" id="ARBA00022741"/>
    </source>
</evidence>
<keyword evidence="8" id="KW-0067">ATP-binding</keyword>
<dbReference type="EC" id="3.6.4.13" evidence="1"/>
<dbReference type="InterPro" id="IPR027417">
    <property type="entry name" value="P-loop_NTPase"/>
</dbReference>
<proteinExistence type="predicted"/>
<evidence type="ECO:0000256" key="1">
    <source>
        <dbReference type="ARBA" id="ARBA00012552"/>
    </source>
</evidence>
<feature type="compositionally biased region" description="Polar residues" evidence="13">
    <location>
        <begin position="12"/>
        <end position="24"/>
    </location>
</feature>
<dbReference type="GO" id="GO:0031047">
    <property type="term" value="P:regulatory ncRNA-mediated gene silencing"/>
    <property type="evidence" value="ECO:0007669"/>
    <property type="project" value="UniProtKB-KW"/>
</dbReference>
<dbReference type="AlphaFoldDB" id="A0A195FC48"/>
<evidence type="ECO:0000313" key="16">
    <source>
        <dbReference type="Proteomes" id="UP000078541"/>
    </source>
</evidence>
<reference evidence="15 16" key="1">
    <citation type="submission" date="2016-03" db="EMBL/GenBank/DDBJ databases">
        <title>Trachymyrmex septentrionalis WGS genome.</title>
        <authorList>
            <person name="Nygaard S."/>
            <person name="Hu H."/>
            <person name="Boomsma J."/>
            <person name="Zhang G."/>
        </authorList>
    </citation>
    <scope>NUCLEOTIDE SEQUENCE [LARGE SCALE GENOMIC DNA]</scope>
    <source>
        <strain evidence="15">Tsep2-gDNA-1</strain>
        <tissue evidence="15">Whole body</tissue>
    </source>
</reference>
<dbReference type="GO" id="GO:0051321">
    <property type="term" value="P:meiotic cell cycle"/>
    <property type="evidence" value="ECO:0007669"/>
    <property type="project" value="UniProtKB-KW"/>
</dbReference>
<dbReference type="CDD" id="cd20435">
    <property type="entry name" value="Tudor_TDRD12_rpt2"/>
    <property type="match status" value="1"/>
</dbReference>
<dbReference type="EMBL" id="KQ981693">
    <property type="protein sequence ID" value="KYN37624.1"/>
    <property type="molecule type" value="Genomic_DNA"/>
</dbReference>
<name>A0A195FC48_9HYME</name>
<evidence type="ECO:0000256" key="13">
    <source>
        <dbReference type="SAM" id="MobiDB-lite"/>
    </source>
</evidence>
<keyword evidence="10" id="KW-0943">RNA-mediated gene silencing</keyword>
<dbReference type="GO" id="GO:0042078">
    <property type="term" value="P:germ-line stem cell division"/>
    <property type="evidence" value="ECO:0007669"/>
    <property type="project" value="TreeGrafter"/>
</dbReference>
<dbReference type="PROSITE" id="PS51192">
    <property type="entry name" value="HELICASE_ATP_BIND_1"/>
    <property type="match status" value="1"/>
</dbReference>
<keyword evidence="3" id="KW-0677">Repeat</keyword>
<evidence type="ECO:0000256" key="2">
    <source>
        <dbReference type="ARBA" id="ARBA00022473"/>
    </source>
</evidence>
<keyword evidence="6" id="KW-0378">Hydrolase</keyword>
<dbReference type="GO" id="GO:0003724">
    <property type="term" value="F:RNA helicase activity"/>
    <property type="evidence" value="ECO:0007669"/>
    <property type="project" value="UniProtKB-EC"/>
</dbReference>
<dbReference type="SUPFAM" id="SSF63748">
    <property type="entry name" value="Tudor/PWWP/MBT"/>
    <property type="match status" value="1"/>
</dbReference>
<dbReference type="KEGG" id="tsep:108750072"/>
<dbReference type="STRING" id="34720.A0A195FC48"/>
<feature type="domain" description="Helicase ATP-binding" evidence="14">
    <location>
        <begin position="359"/>
        <end position="548"/>
    </location>
</feature>
<evidence type="ECO:0000256" key="8">
    <source>
        <dbReference type="ARBA" id="ARBA00022840"/>
    </source>
</evidence>
<evidence type="ECO:0000256" key="7">
    <source>
        <dbReference type="ARBA" id="ARBA00022806"/>
    </source>
</evidence>
<dbReference type="GO" id="GO:0005524">
    <property type="term" value="F:ATP binding"/>
    <property type="evidence" value="ECO:0007669"/>
    <property type="project" value="UniProtKB-KW"/>
</dbReference>
<dbReference type="Gene3D" id="3.40.50.300">
    <property type="entry name" value="P-loop containing nucleotide triphosphate hydrolases"/>
    <property type="match status" value="1"/>
</dbReference>
<evidence type="ECO:0000256" key="3">
    <source>
        <dbReference type="ARBA" id="ARBA00022737"/>
    </source>
</evidence>
<dbReference type="Pfam" id="PF00270">
    <property type="entry name" value="DEAD"/>
    <property type="match status" value="1"/>
</dbReference>
<evidence type="ECO:0000256" key="6">
    <source>
        <dbReference type="ARBA" id="ARBA00022801"/>
    </source>
</evidence>
<dbReference type="GO" id="GO:0005737">
    <property type="term" value="C:cytoplasm"/>
    <property type="evidence" value="ECO:0007669"/>
    <property type="project" value="UniProtKB-ARBA"/>
</dbReference>
<protein>
    <recommendedName>
        <fullName evidence="1">RNA helicase</fullName>
        <ecNumber evidence="1">3.6.4.13</ecNumber>
    </recommendedName>
</protein>
<gene>
    <name evidence="15" type="ORF">ALC56_07823</name>
</gene>
<dbReference type="PANTHER" id="PTHR22655:SF2">
    <property type="entry name" value="ATP-DEPENDENT RNA HELICASE TDRD12-RELATED"/>
    <property type="match status" value="1"/>
</dbReference>
<dbReference type="GO" id="GO:0007283">
    <property type="term" value="P:spermatogenesis"/>
    <property type="evidence" value="ECO:0007669"/>
    <property type="project" value="UniProtKB-KW"/>
</dbReference>
<keyword evidence="16" id="KW-1185">Reference proteome</keyword>
<evidence type="ECO:0000313" key="15">
    <source>
        <dbReference type="EMBL" id="KYN37624.1"/>
    </source>
</evidence>
<sequence length="1029" mass="118810">MPVPVRERIPIKTSTTTHNNNPKNYESSQKMKFYKHQVLNIIPATASAIKIRNVKNPYCMRAYEVEKYTETLCTIEERLLSFMKTNEFLKKKSNTEDAQIGDMVLVQDSFKAEIKLPSCVCRGLITCIKKEYGMYYIILLVDHGISIGLTRDKFHILPKNLIPDNYLTKTVGVYDIIPICMKKSSILNGCNTIAVVAEKWTEKAVQFTKHLLSACKIVYFDHLITSKSNGIEYGEFYFVIDDVVMSLSEALFLNYHAVYIEGELLKLVETPSQLKEKRWYILYIKFSRNKDKRYNVTRIKGTNNTHTKFFLSEKILVQSSIDCDILSDITDLRYPKGIHQGWDENIKSSRPRKLQSYIWPAINNGLNVVAIGSTQCGKTSGCVMAVCGQIALRLHEIRSGTQPLALILCASSYEVISVQSLCESFLRTFTNIKCVAAFNGKSDRSVAAMIYNGCQILVTTPRYLVRFLNKNKDILSFDRLSYLILENVDVILDKYYNSVGELFKKHKIIENREPRQNDRPILQIIVSATNWTPEIKKFVHLVMYNPYICIASFIEAVVFKSVNLKLYQVNTGYKNQKLFDLMSKNEYLMMRTAIICTNAEEAEDLNTFLILTKKTLLIHDKMKSCDIRALQESWIACVYGSYPVLICTDPVLSDLNFTNIQWLIHFSVLSKLKNQFNYRFSLLLDNLTEDSSNCKISIIVDENDTIQLLSIVKIMQRMNIAIQPEKSDYIQQKALELERNKKVYVLCDNVKSFGFCRTRNVCVFRHCVLSEIDIPMTNIQIGDKVKLIVTYIHDTTHFSARILEHIPHSNESKKITFSNIEYMQNTGKIQSYYGNIENRKMSTSTNVGDICILEETIDTFKRVQITRIRYDRDYSEDEIFVDVRCIDSGIVHEYINVRKLMHIPKELLDLPTHVVEIFLANLIPWDEEYMWNHYTNEQVHKWFSENFDERSYIIGEVRLHLGNTIWLDDLKIGTKLIGHPDLIGSSLKRELCHGNFSIVNNNHLSNLFKLCRNSGMTEINGHNLNAADK</sequence>
<dbReference type="PANTHER" id="PTHR22655">
    <property type="entry name" value="ATP-DEPENDENT RNA HELICASE TDRD12-RELATED"/>
    <property type="match status" value="1"/>
</dbReference>
<dbReference type="GO" id="GO:0003676">
    <property type="term" value="F:nucleic acid binding"/>
    <property type="evidence" value="ECO:0007669"/>
    <property type="project" value="InterPro"/>
</dbReference>
<keyword evidence="9" id="KW-0744">Spermatogenesis</keyword>
<dbReference type="Proteomes" id="UP000078541">
    <property type="component" value="Unassembled WGS sequence"/>
</dbReference>
<keyword evidence="4" id="KW-0547">Nucleotide-binding</keyword>
<feature type="region of interest" description="Disordered" evidence="13">
    <location>
        <begin position="1"/>
        <end position="24"/>
    </location>
</feature>
<dbReference type="InterPro" id="IPR014001">
    <property type="entry name" value="Helicase_ATP-bd"/>
</dbReference>
<keyword evidence="5" id="KW-0221">Differentiation</keyword>
<dbReference type="InterPro" id="IPR011545">
    <property type="entry name" value="DEAD/DEAH_box_helicase_dom"/>
</dbReference>
<evidence type="ECO:0000256" key="10">
    <source>
        <dbReference type="ARBA" id="ARBA00023158"/>
    </source>
</evidence>
<dbReference type="InterPro" id="IPR035437">
    <property type="entry name" value="SNase_OB-fold_sf"/>
</dbReference>
<organism evidence="15 16">
    <name type="scientific">Trachymyrmex septentrionalis</name>
    <dbReference type="NCBI Taxonomy" id="34720"/>
    <lineage>
        <taxon>Eukaryota</taxon>
        <taxon>Metazoa</taxon>
        <taxon>Ecdysozoa</taxon>
        <taxon>Arthropoda</taxon>
        <taxon>Hexapoda</taxon>
        <taxon>Insecta</taxon>
        <taxon>Pterygota</taxon>
        <taxon>Neoptera</taxon>
        <taxon>Endopterygota</taxon>
        <taxon>Hymenoptera</taxon>
        <taxon>Apocrita</taxon>
        <taxon>Aculeata</taxon>
        <taxon>Formicoidea</taxon>
        <taxon>Formicidae</taxon>
        <taxon>Myrmicinae</taxon>
        <taxon>Trachymyrmex</taxon>
    </lineage>
</organism>
<evidence type="ECO:0000256" key="9">
    <source>
        <dbReference type="ARBA" id="ARBA00022871"/>
    </source>
</evidence>
<evidence type="ECO:0000256" key="12">
    <source>
        <dbReference type="ARBA" id="ARBA00047984"/>
    </source>
</evidence>
<feature type="compositionally biased region" description="Basic and acidic residues" evidence="13">
    <location>
        <begin position="1"/>
        <end position="10"/>
    </location>
</feature>
<dbReference type="GO" id="GO:0016787">
    <property type="term" value="F:hydrolase activity"/>
    <property type="evidence" value="ECO:0007669"/>
    <property type="project" value="UniProtKB-KW"/>
</dbReference>
<dbReference type="Gene3D" id="2.30.30.140">
    <property type="match status" value="1"/>
</dbReference>
<keyword evidence="7" id="KW-0347">Helicase</keyword>
<evidence type="ECO:0000256" key="11">
    <source>
        <dbReference type="ARBA" id="ARBA00023254"/>
    </source>
</evidence>
<evidence type="ECO:0000259" key="14">
    <source>
        <dbReference type="PROSITE" id="PS51192"/>
    </source>
</evidence>
<keyword evidence="2" id="KW-0217">Developmental protein</keyword>
<comment type="catalytic activity">
    <reaction evidence="12">
        <text>ATP + H2O = ADP + phosphate + H(+)</text>
        <dbReference type="Rhea" id="RHEA:13065"/>
        <dbReference type="ChEBI" id="CHEBI:15377"/>
        <dbReference type="ChEBI" id="CHEBI:15378"/>
        <dbReference type="ChEBI" id="CHEBI:30616"/>
        <dbReference type="ChEBI" id="CHEBI:43474"/>
        <dbReference type="ChEBI" id="CHEBI:456216"/>
        <dbReference type="EC" id="3.6.4.13"/>
    </reaction>
</comment>
<dbReference type="OrthoDB" id="249932at2759"/>
<dbReference type="SUPFAM" id="SSF52540">
    <property type="entry name" value="P-loop containing nucleoside triphosphate hydrolases"/>
    <property type="match status" value="1"/>
</dbReference>
<accession>A0A195FC48</accession>
<dbReference type="InterPro" id="IPR002999">
    <property type="entry name" value="Tudor"/>
</dbReference>
<dbReference type="Gene3D" id="2.40.50.90">
    <property type="match status" value="1"/>
</dbReference>
<evidence type="ECO:0000256" key="5">
    <source>
        <dbReference type="ARBA" id="ARBA00022782"/>
    </source>
</evidence>
<dbReference type="Pfam" id="PF00567">
    <property type="entry name" value="TUDOR"/>
    <property type="match status" value="1"/>
</dbReference>
<keyword evidence="11" id="KW-0469">Meiosis</keyword>